<keyword evidence="1" id="KW-1133">Transmembrane helix</keyword>
<organism evidence="2 3">
    <name type="scientific">Knoellia flava</name>
    <dbReference type="NCBI Taxonomy" id="913969"/>
    <lineage>
        <taxon>Bacteria</taxon>
        <taxon>Bacillati</taxon>
        <taxon>Actinomycetota</taxon>
        <taxon>Actinomycetes</taxon>
        <taxon>Micrococcales</taxon>
        <taxon>Intrasporangiaceae</taxon>
        <taxon>Knoellia</taxon>
    </lineage>
</organism>
<evidence type="ECO:0000313" key="3">
    <source>
        <dbReference type="Proteomes" id="UP000628079"/>
    </source>
</evidence>
<name>A0A8H9FQY3_9MICO</name>
<dbReference type="AlphaFoldDB" id="A0A8H9FQY3"/>
<gene>
    <name evidence="2" type="ORF">GCM10011314_08700</name>
</gene>
<dbReference type="EMBL" id="BMEA01000001">
    <property type="protein sequence ID" value="GGB71583.1"/>
    <property type="molecule type" value="Genomic_DNA"/>
</dbReference>
<proteinExistence type="predicted"/>
<feature type="transmembrane region" description="Helical" evidence="1">
    <location>
        <begin position="139"/>
        <end position="157"/>
    </location>
</feature>
<dbReference type="Proteomes" id="UP000628079">
    <property type="component" value="Unassembled WGS sequence"/>
</dbReference>
<reference evidence="2" key="1">
    <citation type="journal article" date="2014" name="Int. J. Syst. Evol. Microbiol.">
        <title>Complete genome sequence of Corynebacterium casei LMG S-19264T (=DSM 44701T), isolated from a smear-ripened cheese.</title>
        <authorList>
            <consortium name="US DOE Joint Genome Institute (JGI-PGF)"/>
            <person name="Walter F."/>
            <person name="Albersmeier A."/>
            <person name="Kalinowski J."/>
            <person name="Ruckert C."/>
        </authorList>
    </citation>
    <scope>NUCLEOTIDE SEQUENCE</scope>
    <source>
        <strain evidence="2">CGMCC 1.10749</strain>
    </source>
</reference>
<keyword evidence="1" id="KW-0472">Membrane</keyword>
<feature type="transmembrane region" description="Helical" evidence="1">
    <location>
        <begin position="177"/>
        <end position="196"/>
    </location>
</feature>
<protein>
    <submittedName>
        <fullName evidence="2">Uncharacterized protein</fullName>
    </submittedName>
</protein>
<evidence type="ECO:0000313" key="2">
    <source>
        <dbReference type="EMBL" id="GGB71583.1"/>
    </source>
</evidence>
<dbReference type="RefSeq" id="WP_035950594.1">
    <property type="nucleotide sequence ID" value="NZ_BMEA01000001.1"/>
</dbReference>
<comment type="caution">
    <text evidence="2">The sequence shown here is derived from an EMBL/GenBank/DDBJ whole genome shotgun (WGS) entry which is preliminary data.</text>
</comment>
<evidence type="ECO:0000256" key="1">
    <source>
        <dbReference type="SAM" id="Phobius"/>
    </source>
</evidence>
<reference evidence="2" key="2">
    <citation type="submission" date="2020-09" db="EMBL/GenBank/DDBJ databases">
        <authorList>
            <person name="Sun Q."/>
            <person name="Zhou Y."/>
        </authorList>
    </citation>
    <scope>NUCLEOTIDE SEQUENCE</scope>
    <source>
        <strain evidence="2">CGMCC 1.10749</strain>
    </source>
</reference>
<sequence length="197" mass="20660">MGKVFARPFVLLPLGVVFLVVGLFTALNAVGAARWGGVVAEGRTCGSEASGMCLVRTDVTVDGPHYSRRDAGDDWDLEPASGRAEEVSLPDRASARLRGAEVTRGVMLSQPDGDVVGLEAAGERVATTWTGTYGALQRVGLGLLAGGLGAGLVVVALRMRRAVGWTGHEPVQKHGSAAVALPVVLGFVLWMLPRFIW</sequence>
<keyword evidence="1" id="KW-0812">Transmembrane</keyword>
<accession>A0A8H9FQY3</accession>